<dbReference type="RefSeq" id="XP_011635756.1">
    <property type="nucleotide sequence ID" value="XM_011637454.1"/>
</dbReference>
<evidence type="ECO:0000259" key="4">
    <source>
        <dbReference type="Pfam" id="PF17900"/>
    </source>
</evidence>
<feature type="domain" description="ERAP1-like C-terminal" evidence="3">
    <location>
        <begin position="481"/>
        <end position="537"/>
    </location>
</feature>
<dbReference type="AlphaFoldDB" id="A0A6I9W3B1"/>
<dbReference type="OrthoDB" id="10031169at2759"/>
<dbReference type="Gene3D" id="1.10.390.10">
    <property type="entry name" value="Neutral Protease Domain 2"/>
    <property type="match status" value="1"/>
</dbReference>
<dbReference type="RefSeq" id="XP_025073845.1">
    <property type="nucleotide sequence ID" value="XM_025218060.1"/>
</dbReference>
<name>A0A6I9W3B1_9HYME</name>
<dbReference type="GO" id="GO:0008270">
    <property type="term" value="F:zinc ion binding"/>
    <property type="evidence" value="ECO:0007669"/>
    <property type="project" value="InterPro"/>
</dbReference>
<dbReference type="InterPro" id="IPR027268">
    <property type="entry name" value="Peptidase_M4/M1_CTD_sf"/>
</dbReference>
<organism evidence="5 6">
    <name type="scientific">Pogonomyrmex barbatus</name>
    <name type="common">red harvester ant</name>
    <dbReference type="NCBI Taxonomy" id="144034"/>
    <lineage>
        <taxon>Eukaryota</taxon>
        <taxon>Metazoa</taxon>
        <taxon>Ecdysozoa</taxon>
        <taxon>Arthropoda</taxon>
        <taxon>Hexapoda</taxon>
        <taxon>Insecta</taxon>
        <taxon>Pterygota</taxon>
        <taxon>Neoptera</taxon>
        <taxon>Endopterygota</taxon>
        <taxon>Hymenoptera</taxon>
        <taxon>Apocrita</taxon>
        <taxon>Aculeata</taxon>
        <taxon>Formicoidea</taxon>
        <taxon>Formicidae</taxon>
        <taxon>Myrmicinae</taxon>
        <taxon>Pogonomyrmex</taxon>
    </lineage>
</organism>
<dbReference type="Pfam" id="PF11838">
    <property type="entry name" value="ERAP1_C"/>
    <property type="match status" value="1"/>
</dbReference>
<feature type="domain" description="Peptidase M1 membrane alanine aminopeptidase" evidence="2">
    <location>
        <begin position="191"/>
        <end position="373"/>
    </location>
</feature>
<dbReference type="Pfam" id="PF17900">
    <property type="entry name" value="Peptidase_M1_N"/>
    <property type="match status" value="1"/>
</dbReference>
<sequence>MKHVVFKPKIHIYDKETQMVMIHFDQHFLPSTSYRLRMEFIGPIISMGSFYRTSNTKVWLIAASDSEGMGSGLILPYWNKCYIKAKFAITIIHHGNYKVLTNTIFKTTYTENMRSYFYSEINTFPHLIGVVFHNLDHISNETDTFNEDQTIDIWGRRNIKQRFEFVQYIAVKSKLYLQENFAVKSKLYLQENSELPSEFPSNMSIIIIPNFREETIESWRLVFYNEAAVMYDETIDPIAYKMNVAHTVARKMTYQFFGNMIGQSWGSYSWINEGVATFLGMKIIDKIIPDSRMLDLFVVQFQHECLRLNHYYDMPFVEIIGSSYFISTFPFTHYVKASVFIHMLSKIVPTDVFMISLSKYVRLHQGTFFDTMDSLSNKFLNIFHEIYMKHIILEKSKTRSIDLEKRLNCWIIQKYFPILEVTLKSSKTLFEIKLSQNMSRSNCNNLWIPVKYVTSHNKSQTQWLSHNKPILNVPNIEEKHWIIVNIQQSGYYRVKYDKKLWEKILYSLHSTSSDIHPLNRAQFIDDAYYFLSTKKLDFVFSKDLRLIFQKRQITYHGILYLKLWKIYQVFFRFEKVIM</sequence>
<evidence type="ECO:0000313" key="8">
    <source>
        <dbReference type="RefSeq" id="XP_025073845.1"/>
    </source>
</evidence>
<keyword evidence="5" id="KW-1185">Reference proteome</keyword>
<dbReference type="Gene3D" id="2.60.40.1730">
    <property type="entry name" value="tricorn interacting facor f3 domain"/>
    <property type="match status" value="1"/>
</dbReference>
<proteinExistence type="inferred from homology"/>
<dbReference type="Pfam" id="PF01433">
    <property type="entry name" value="Peptidase_M1"/>
    <property type="match status" value="1"/>
</dbReference>
<evidence type="ECO:0000259" key="3">
    <source>
        <dbReference type="Pfam" id="PF11838"/>
    </source>
</evidence>
<dbReference type="SUPFAM" id="SSF63737">
    <property type="entry name" value="Leukotriene A4 hydrolase N-terminal domain"/>
    <property type="match status" value="1"/>
</dbReference>
<dbReference type="GO" id="GO:0042277">
    <property type="term" value="F:peptide binding"/>
    <property type="evidence" value="ECO:0007669"/>
    <property type="project" value="TreeGrafter"/>
</dbReference>
<gene>
    <name evidence="6 7 8" type="primary">LOC105426296</name>
</gene>
<evidence type="ECO:0000259" key="2">
    <source>
        <dbReference type="Pfam" id="PF01433"/>
    </source>
</evidence>
<dbReference type="GO" id="GO:0005615">
    <property type="term" value="C:extracellular space"/>
    <property type="evidence" value="ECO:0007669"/>
    <property type="project" value="TreeGrafter"/>
</dbReference>
<evidence type="ECO:0000313" key="6">
    <source>
        <dbReference type="RefSeq" id="XP_011635755.1"/>
    </source>
</evidence>
<dbReference type="PANTHER" id="PTHR11533:SF294">
    <property type="entry name" value="THYROTROPIN-RELEASING HORMONE-DEGRADING ECTOENZYME"/>
    <property type="match status" value="1"/>
</dbReference>
<dbReference type="InterPro" id="IPR014782">
    <property type="entry name" value="Peptidase_M1_dom"/>
</dbReference>
<dbReference type="InterPro" id="IPR050344">
    <property type="entry name" value="Peptidase_M1_aminopeptidases"/>
</dbReference>
<accession>A0A6I9W3B1</accession>
<dbReference type="SUPFAM" id="SSF55486">
    <property type="entry name" value="Metalloproteases ('zincins'), catalytic domain"/>
    <property type="match status" value="1"/>
</dbReference>
<feature type="domain" description="Aminopeptidase N-like N-terminal" evidence="4">
    <location>
        <begin position="10"/>
        <end position="110"/>
    </location>
</feature>
<dbReference type="RefSeq" id="XP_011635755.1">
    <property type="nucleotide sequence ID" value="XM_011637453.1"/>
</dbReference>
<dbReference type="GO" id="GO:0005737">
    <property type="term" value="C:cytoplasm"/>
    <property type="evidence" value="ECO:0007669"/>
    <property type="project" value="TreeGrafter"/>
</dbReference>
<dbReference type="Gene3D" id="1.25.50.20">
    <property type="match status" value="1"/>
</dbReference>
<reference evidence="6 7" key="1">
    <citation type="submission" date="2025-04" db="UniProtKB">
        <authorList>
            <consortium name="RefSeq"/>
        </authorList>
    </citation>
    <scope>IDENTIFICATION</scope>
</reference>
<dbReference type="GeneID" id="105426296"/>
<dbReference type="PANTHER" id="PTHR11533">
    <property type="entry name" value="PROTEASE M1 ZINC METALLOPROTEASE"/>
    <property type="match status" value="1"/>
</dbReference>
<dbReference type="Proteomes" id="UP000504615">
    <property type="component" value="Unplaced"/>
</dbReference>
<dbReference type="InterPro" id="IPR045357">
    <property type="entry name" value="Aminopeptidase_N-like_N"/>
</dbReference>
<dbReference type="GO" id="GO:0006508">
    <property type="term" value="P:proteolysis"/>
    <property type="evidence" value="ECO:0007669"/>
    <property type="project" value="TreeGrafter"/>
</dbReference>
<evidence type="ECO:0000256" key="1">
    <source>
        <dbReference type="ARBA" id="ARBA00010136"/>
    </source>
</evidence>
<protein>
    <submittedName>
        <fullName evidence="6 7">Aminopeptidase N-like</fullName>
    </submittedName>
</protein>
<dbReference type="KEGG" id="pbar:105426296"/>
<dbReference type="GO" id="GO:0070006">
    <property type="term" value="F:metalloaminopeptidase activity"/>
    <property type="evidence" value="ECO:0007669"/>
    <property type="project" value="TreeGrafter"/>
</dbReference>
<evidence type="ECO:0000313" key="7">
    <source>
        <dbReference type="RefSeq" id="XP_011635756.1"/>
    </source>
</evidence>
<comment type="similarity">
    <text evidence="1">Belongs to the peptidase M1 family.</text>
</comment>
<dbReference type="GO" id="GO:0043171">
    <property type="term" value="P:peptide catabolic process"/>
    <property type="evidence" value="ECO:0007669"/>
    <property type="project" value="TreeGrafter"/>
</dbReference>
<dbReference type="Gene3D" id="2.60.40.1910">
    <property type="match status" value="1"/>
</dbReference>
<dbReference type="InterPro" id="IPR042097">
    <property type="entry name" value="Aminopeptidase_N-like_N_sf"/>
</dbReference>
<evidence type="ECO:0000313" key="5">
    <source>
        <dbReference type="Proteomes" id="UP000504615"/>
    </source>
</evidence>
<dbReference type="GO" id="GO:0016020">
    <property type="term" value="C:membrane"/>
    <property type="evidence" value="ECO:0007669"/>
    <property type="project" value="TreeGrafter"/>
</dbReference>
<dbReference type="InterPro" id="IPR024571">
    <property type="entry name" value="ERAP1-like_C_dom"/>
</dbReference>